<accession>A0ABP9MAP8</accession>
<sequence length="140" mass="15266">MKPDPTALAVVLVTHAPLGQALYACAQHVLATPPSVRVADILPTDLPEPWIDTLVNELRAQNKQHVLMLCDLYGSTPYHIATGVQRQLCLKGFHVHLLSGVNVCMLVKALTDASPTMDERIQNILHSTHRGIVHQAPTVS</sequence>
<reference evidence="4" key="1">
    <citation type="journal article" date="2019" name="Int. J. Syst. Evol. Microbiol.">
        <title>The Global Catalogue of Microorganisms (GCM) 10K type strain sequencing project: providing services to taxonomists for standard genome sequencing and annotation.</title>
        <authorList>
            <consortium name="The Broad Institute Genomics Platform"/>
            <consortium name="The Broad Institute Genome Sequencing Center for Infectious Disease"/>
            <person name="Wu L."/>
            <person name="Ma J."/>
        </authorList>
    </citation>
    <scope>NUCLEOTIDE SEQUENCE [LARGE SCALE GENOMIC DNA]</scope>
    <source>
        <strain evidence="4">JCM 18423</strain>
    </source>
</reference>
<dbReference type="Pfam" id="PF03610">
    <property type="entry name" value="EIIA-man"/>
    <property type="match status" value="1"/>
</dbReference>
<dbReference type="InterPro" id="IPR004701">
    <property type="entry name" value="PTS_EIIA_man-typ"/>
</dbReference>
<dbReference type="EMBL" id="BAABKD010000011">
    <property type="protein sequence ID" value="GAA5092062.1"/>
    <property type="molecule type" value="Genomic_DNA"/>
</dbReference>
<feature type="domain" description="PTS EIIA type-4" evidence="2">
    <location>
        <begin position="7"/>
        <end position="132"/>
    </location>
</feature>
<gene>
    <name evidence="3" type="ORF">GCM10023337_18800</name>
</gene>
<comment type="caution">
    <text evidence="3">The sequence shown here is derived from an EMBL/GenBank/DDBJ whole genome shotgun (WGS) entry which is preliminary data.</text>
</comment>
<dbReference type="Proteomes" id="UP001500227">
    <property type="component" value="Unassembled WGS sequence"/>
</dbReference>
<dbReference type="SUPFAM" id="SSF53062">
    <property type="entry name" value="PTS system fructose IIA component-like"/>
    <property type="match status" value="1"/>
</dbReference>
<organism evidence="3 4">
    <name type="scientific">Paenalcaligenes hermetiae</name>
    <dbReference type="NCBI Taxonomy" id="1157987"/>
    <lineage>
        <taxon>Bacteria</taxon>
        <taxon>Pseudomonadati</taxon>
        <taxon>Pseudomonadota</taxon>
        <taxon>Betaproteobacteria</taxon>
        <taxon>Burkholderiales</taxon>
        <taxon>Alcaligenaceae</taxon>
        <taxon>Paenalcaligenes</taxon>
    </lineage>
</organism>
<keyword evidence="1" id="KW-0808">Transferase</keyword>
<dbReference type="Gene3D" id="3.40.50.510">
    <property type="entry name" value="Phosphotransferase system, mannose-type IIA component"/>
    <property type="match status" value="1"/>
</dbReference>
<evidence type="ECO:0000313" key="4">
    <source>
        <dbReference type="Proteomes" id="UP001500227"/>
    </source>
</evidence>
<dbReference type="PROSITE" id="PS51257">
    <property type="entry name" value="PROKAR_LIPOPROTEIN"/>
    <property type="match status" value="1"/>
</dbReference>
<name>A0ABP9MAP8_9BURK</name>
<evidence type="ECO:0000256" key="1">
    <source>
        <dbReference type="ARBA" id="ARBA00022679"/>
    </source>
</evidence>
<evidence type="ECO:0000259" key="2">
    <source>
        <dbReference type="PROSITE" id="PS51096"/>
    </source>
</evidence>
<dbReference type="PANTHER" id="PTHR33799">
    <property type="entry name" value="PTS PERMEASE-RELATED-RELATED"/>
    <property type="match status" value="1"/>
</dbReference>
<dbReference type="InterPro" id="IPR051471">
    <property type="entry name" value="Bacterial_PTS_sugar_comp"/>
</dbReference>
<dbReference type="InterPro" id="IPR036662">
    <property type="entry name" value="PTS_EIIA_man-typ_sf"/>
</dbReference>
<evidence type="ECO:0000313" key="3">
    <source>
        <dbReference type="EMBL" id="GAA5092062.1"/>
    </source>
</evidence>
<protein>
    <recommendedName>
        <fullName evidence="2">PTS EIIA type-4 domain-containing protein</fullName>
    </recommendedName>
</protein>
<dbReference type="RefSeq" id="WP_260648824.1">
    <property type="nucleotide sequence ID" value="NZ_BAABKD010000011.1"/>
</dbReference>
<dbReference type="PROSITE" id="PS51096">
    <property type="entry name" value="PTS_EIIA_TYPE_4"/>
    <property type="match status" value="1"/>
</dbReference>
<dbReference type="PANTHER" id="PTHR33799:SF1">
    <property type="entry name" value="PTS SYSTEM MANNOSE-SPECIFIC EIIAB COMPONENT-RELATED"/>
    <property type="match status" value="1"/>
</dbReference>
<proteinExistence type="predicted"/>
<keyword evidence="4" id="KW-1185">Reference proteome</keyword>